<name>A0A832G6R4_9BACT</name>
<reference evidence="1" key="1">
    <citation type="journal article" date="2020" name="mSystems">
        <title>Genome- and Community-Level Interaction Insights into Carbon Utilization and Element Cycling Functions of Hydrothermarchaeota in Hydrothermal Sediment.</title>
        <authorList>
            <person name="Zhou Z."/>
            <person name="Liu Y."/>
            <person name="Xu W."/>
            <person name="Pan J."/>
            <person name="Luo Z.H."/>
            <person name="Li M."/>
        </authorList>
    </citation>
    <scope>NUCLEOTIDE SEQUENCE [LARGE SCALE GENOMIC DNA]</scope>
    <source>
        <strain evidence="1">SpSt-500</strain>
    </source>
</reference>
<dbReference type="AlphaFoldDB" id="A0A832G6R4"/>
<evidence type="ECO:0000313" key="1">
    <source>
        <dbReference type="EMBL" id="HGT47635.1"/>
    </source>
</evidence>
<gene>
    <name evidence="1" type="ORF">ENS56_06345</name>
</gene>
<proteinExistence type="predicted"/>
<accession>A0A832G6R4</accession>
<dbReference type="EMBL" id="DSVI01000007">
    <property type="protein sequence ID" value="HGT47635.1"/>
    <property type="molecule type" value="Genomic_DNA"/>
</dbReference>
<sequence>MASLKKQVIGKISGKVGDLIFRNRNDNNYIALKPIRVNSPRDERAISRRKKFKSATQLASAINSIIPLKMQWTYKTSGNNSVYNRLVKANYPTLISSLPSEFSVLTPPKGFGVVTQSINVSETEIKVSIDAIGTNAGINPVLEKTIRLAAVLCLSGPPNPMYSDVVYLPFISEQQTLDLNSALTFQIALNINEAELFNLYSTKKLLAGLITFDVDSVPISHSETIYHQQ</sequence>
<organism evidence="1">
    <name type="scientific">Ignavibacterium album</name>
    <dbReference type="NCBI Taxonomy" id="591197"/>
    <lineage>
        <taxon>Bacteria</taxon>
        <taxon>Pseudomonadati</taxon>
        <taxon>Ignavibacteriota</taxon>
        <taxon>Ignavibacteria</taxon>
        <taxon>Ignavibacteriales</taxon>
        <taxon>Ignavibacteriaceae</taxon>
        <taxon>Ignavibacterium</taxon>
    </lineage>
</organism>
<comment type="caution">
    <text evidence="1">The sequence shown here is derived from an EMBL/GenBank/DDBJ whole genome shotgun (WGS) entry which is preliminary data.</text>
</comment>
<protein>
    <submittedName>
        <fullName evidence="1">Uncharacterized protein</fullName>
    </submittedName>
</protein>